<evidence type="ECO:0000313" key="3">
    <source>
        <dbReference type="Proteomes" id="UP000698059"/>
    </source>
</evidence>
<dbReference type="Proteomes" id="UP000698059">
    <property type="component" value="Unassembled WGS sequence"/>
</dbReference>
<evidence type="ECO:0000256" key="1">
    <source>
        <dbReference type="SAM" id="SignalP"/>
    </source>
</evidence>
<name>A0ABS2LFX2_9CELL</name>
<sequence>MRPSPRIARPGVLVTGLLVTAALAGCSAAGADDGPAPGGDVARYGYDESTATHTPVYELVPQFNDPRDGYARDLLAQQCLQGVIEYLPVVPGSGSPLYDARTGELAFDEQIAQQWGYVSLRLPPANPVVPGGVEITPEMQDAMIACGKKTDERLGDVPARFLNGVLSAGWDAVDGDAGVREAIQAWRACMGPAGVADLPESPVAMPSESVTGPIGDADGVLTDTTVPLTDRERDVAVIDARCRAQGYDKAVFHARVEGELAAIGRDVEGFEATRDDYVEYEKRIDAVINELG</sequence>
<gene>
    <name evidence="2" type="ORF">JOD49_001659</name>
</gene>
<proteinExistence type="predicted"/>
<organism evidence="2 3">
    <name type="scientific">Oerskovia jenensis</name>
    <dbReference type="NCBI Taxonomy" id="162169"/>
    <lineage>
        <taxon>Bacteria</taxon>
        <taxon>Bacillati</taxon>
        <taxon>Actinomycetota</taxon>
        <taxon>Actinomycetes</taxon>
        <taxon>Micrococcales</taxon>
        <taxon>Cellulomonadaceae</taxon>
        <taxon>Oerskovia</taxon>
    </lineage>
</organism>
<reference evidence="2 3" key="1">
    <citation type="submission" date="2021-01" db="EMBL/GenBank/DDBJ databases">
        <title>Sequencing the genomes of 1000 actinobacteria strains.</title>
        <authorList>
            <person name="Klenk H.-P."/>
        </authorList>
    </citation>
    <scope>NUCLEOTIDE SEQUENCE [LARGE SCALE GENOMIC DNA]</scope>
    <source>
        <strain evidence="2 3">DSM 46000</strain>
    </source>
</reference>
<feature type="chain" id="PRO_5047486619" evidence="1">
    <location>
        <begin position="32"/>
        <end position="292"/>
    </location>
</feature>
<protein>
    <submittedName>
        <fullName evidence="2">Uncharacterized protein</fullName>
    </submittedName>
</protein>
<keyword evidence="3" id="KW-1185">Reference proteome</keyword>
<dbReference type="EMBL" id="JAFBBO010000001">
    <property type="protein sequence ID" value="MBM7478739.1"/>
    <property type="molecule type" value="Genomic_DNA"/>
</dbReference>
<accession>A0ABS2LFX2</accession>
<comment type="caution">
    <text evidence="2">The sequence shown here is derived from an EMBL/GenBank/DDBJ whole genome shotgun (WGS) entry which is preliminary data.</text>
</comment>
<evidence type="ECO:0000313" key="2">
    <source>
        <dbReference type="EMBL" id="MBM7478739.1"/>
    </source>
</evidence>
<dbReference type="PROSITE" id="PS51257">
    <property type="entry name" value="PROKAR_LIPOPROTEIN"/>
    <property type="match status" value="1"/>
</dbReference>
<dbReference type="RefSeq" id="WP_205306762.1">
    <property type="nucleotide sequence ID" value="NZ_BAAAVF010000026.1"/>
</dbReference>
<feature type="signal peptide" evidence="1">
    <location>
        <begin position="1"/>
        <end position="31"/>
    </location>
</feature>
<keyword evidence="1" id="KW-0732">Signal</keyword>